<evidence type="ECO:0000256" key="1">
    <source>
        <dbReference type="SAM" id="Phobius"/>
    </source>
</evidence>
<keyword evidence="1" id="KW-1133">Transmembrane helix</keyword>
<protein>
    <submittedName>
        <fullName evidence="2">Uncharacterized protein</fullName>
    </submittedName>
</protein>
<sequence>MYALDGLKQSIIQDVTTIIIIIIIIIIGEAGDFFALADIALALFGFGALGFFVGPALFDFFAFEGDFGFDEAVAATALPVEEAAVVFFSAPTEAAFFAFATATLFFSAATFFAFGEDGFLPVFGAETADVFQCFFNF</sequence>
<dbReference type="EMBL" id="KQ972575">
    <property type="protein sequence ID" value="EFA13293.1"/>
    <property type="molecule type" value="Genomic_DNA"/>
</dbReference>
<name>D7GY69_TRICA</name>
<accession>D7GY69</accession>
<keyword evidence="1" id="KW-0812">Transmembrane</keyword>
<keyword evidence="3" id="KW-1185">Reference proteome</keyword>
<dbReference type="HOGENOM" id="CLU_1867764_0_0_1"/>
<keyword evidence="1" id="KW-0472">Membrane</keyword>
<reference evidence="2 3" key="2">
    <citation type="journal article" date="2010" name="Nucleic Acids Res.">
        <title>BeetleBase in 2010: revisions to provide comprehensive genomic information for Tribolium castaneum.</title>
        <authorList>
            <person name="Kim H.S."/>
            <person name="Murphy T."/>
            <person name="Xia J."/>
            <person name="Caragea D."/>
            <person name="Park Y."/>
            <person name="Beeman R.W."/>
            <person name="Lorenzen M.D."/>
            <person name="Butcher S."/>
            <person name="Manak J.R."/>
            <person name="Brown S.J."/>
        </authorList>
    </citation>
    <scope>NUCLEOTIDE SEQUENCE [LARGE SCALE GENOMIC DNA]</scope>
    <source>
        <strain evidence="2 3">Georgia GA2</strain>
    </source>
</reference>
<dbReference type="AlphaFoldDB" id="D7GY69"/>
<feature type="transmembrane region" description="Helical" evidence="1">
    <location>
        <begin position="39"/>
        <end position="58"/>
    </location>
</feature>
<organism evidence="2 3">
    <name type="scientific">Tribolium castaneum</name>
    <name type="common">Red flour beetle</name>
    <dbReference type="NCBI Taxonomy" id="7070"/>
    <lineage>
        <taxon>Eukaryota</taxon>
        <taxon>Metazoa</taxon>
        <taxon>Ecdysozoa</taxon>
        <taxon>Arthropoda</taxon>
        <taxon>Hexapoda</taxon>
        <taxon>Insecta</taxon>
        <taxon>Pterygota</taxon>
        <taxon>Neoptera</taxon>
        <taxon>Endopterygota</taxon>
        <taxon>Coleoptera</taxon>
        <taxon>Polyphaga</taxon>
        <taxon>Cucujiformia</taxon>
        <taxon>Tenebrionidae</taxon>
        <taxon>Tenebrionidae incertae sedis</taxon>
        <taxon>Tribolium</taxon>
    </lineage>
</organism>
<dbReference type="Proteomes" id="UP000007266">
    <property type="component" value="Unassembled WGS sequence"/>
</dbReference>
<feature type="transmembrane region" description="Helical" evidence="1">
    <location>
        <begin position="6"/>
        <end position="27"/>
    </location>
</feature>
<evidence type="ECO:0000313" key="3">
    <source>
        <dbReference type="Proteomes" id="UP000007266"/>
    </source>
</evidence>
<feature type="transmembrane region" description="Helical" evidence="1">
    <location>
        <begin position="94"/>
        <end position="114"/>
    </location>
</feature>
<gene>
    <name evidence="2" type="primary">GLEAN_05047</name>
    <name evidence="2" type="ORF">TcasGA2_TC005047</name>
</gene>
<evidence type="ECO:0000313" key="2">
    <source>
        <dbReference type="EMBL" id="EFA13293.1"/>
    </source>
</evidence>
<proteinExistence type="predicted"/>
<dbReference type="InParanoid" id="D7GY69"/>
<reference evidence="2 3" key="1">
    <citation type="journal article" date="2008" name="Nature">
        <title>The genome of the model beetle and pest Tribolium castaneum.</title>
        <authorList>
            <consortium name="Tribolium Genome Sequencing Consortium"/>
            <person name="Richards S."/>
            <person name="Gibbs R.A."/>
            <person name="Weinstock G.M."/>
            <person name="Brown S.J."/>
            <person name="Denell R."/>
            <person name="Beeman R.W."/>
            <person name="Gibbs R."/>
            <person name="Beeman R.W."/>
            <person name="Brown S.J."/>
            <person name="Bucher G."/>
            <person name="Friedrich M."/>
            <person name="Grimmelikhuijzen C.J."/>
            <person name="Klingler M."/>
            <person name="Lorenzen M."/>
            <person name="Richards S."/>
            <person name="Roth S."/>
            <person name="Schroder R."/>
            <person name="Tautz D."/>
            <person name="Zdobnov E.M."/>
            <person name="Muzny D."/>
            <person name="Gibbs R.A."/>
            <person name="Weinstock G.M."/>
            <person name="Attaway T."/>
            <person name="Bell S."/>
            <person name="Buhay C.J."/>
            <person name="Chandrabose M.N."/>
            <person name="Chavez D."/>
            <person name="Clerk-Blankenburg K.P."/>
            <person name="Cree A."/>
            <person name="Dao M."/>
            <person name="Davis C."/>
            <person name="Chacko J."/>
            <person name="Dinh H."/>
            <person name="Dugan-Rocha S."/>
            <person name="Fowler G."/>
            <person name="Garner T.T."/>
            <person name="Garnes J."/>
            <person name="Gnirke A."/>
            <person name="Hawes A."/>
            <person name="Hernandez J."/>
            <person name="Hines S."/>
            <person name="Holder M."/>
            <person name="Hume J."/>
            <person name="Jhangiani S.N."/>
            <person name="Joshi V."/>
            <person name="Khan Z.M."/>
            <person name="Jackson L."/>
            <person name="Kovar C."/>
            <person name="Kowis A."/>
            <person name="Lee S."/>
            <person name="Lewis L.R."/>
            <person name="Margolis J."/>
            <person name="Morgan M."/>
            <person name="Nazareth L.V."/>
            <person name="Nguyen N."/>
            <person name="Okwuonu G."/>
            <person name="Parker D."/>
            <person name="Richards S."/>
            <person name="Ruiz S.J."/>
            <person name="Santibanez J."/>
            <person name="Savard J."/>
            <person name="Scherer S.E."/>
            <person name="Schneider B."/>
            <person name="Sodergren E."/>
            <person name="Tautz D."/>
            <person name="Vattahil S."/>
            <person name="Villasana D."/>
            <person name="White C.S."/>
            <person name="Wright R."/>
            <person name="Park Y."/>
            <person name="Beeman R.W."/>
            <person name="Lord J."/>
            <person name="Oppert B."/>
            <person name="Lorenzen M."/>
            <person name="Brown S."/>
            <person name="Wang L."/>
            <person name="Savard J."/>
            <person name="Tautz D."/>
            <person name="Richards S."/>
            <person name="Weinstock G."/>
            <person name="Gibbs R.A."/>
            <person name="Liu Y."/>
            <person name="Worley K."/>
            <person name="Weinstock G."/>
            <person name="Elsik C.G."/>
            <person name="Reese J.T."/>
            <person name="Elhaik E."/>
            <person name="Landan G."/>
            <person name="Graur D."/>
            <person name="Arensburger P."/>
            <person name="Atkinson P."/>
            <person name="Beeman R.W."/>
            <person name="Beidler J."/>
            <person name="Brown S.J."/>
            <person name="Demuth J.P."/>
            <person name="Drury D.W."/>
            <person name="Du Y.Z."/>
            <person name="Fujiwara H."/>
            <person name="Lorenzen M."/>
            <person name="Maselli V."/>
            <person name="Osanai M."/>
            <person name="Park Y."/>
            <person name="Robertson H.M."/>
            <person name="Tu Z."/>
            <person name="Wang J.J."/>
            <person name="Wang S."/>
            <person name="Richards S."/>
            <person name="Song H."/>
            <person name="Zhang L."/>
            <person name="Sodergren E."/>
            <person name="Werner D."/>
            <person name="Stanke M."/>
            <person name="Morgenstern B."/>
            <person name="Solovyev V."/>
            <person name="Kosarev P."/>
            <person name="Brown G."/>
            <person name="Chen H.C."/>
            <person name="Ermolaeva O."/>
            <person name="Hlavina W."/>
            <person name="Kapustin Y."/>
            <person name="Kiryutin B."/>
            <person name="Kitts P."/>
            <person name="Maglott D."/>
            <person name="Pruitt K."/>
            <person name="Sapojnikov V."/>
            <person name="Souvorov A."/>
            <person name="Mackey A.J."/>
            <person name="Waterhouse R.M."/>
            <person name="Wyder S."/>
            <person name="Zdobnov E.M."/>
            <person name="Zdobnov E.M."/>
            <person name="Wyder S."/>
            <person name="Kriventseva E.V."/>
            <person name="Kadowaki T."/>
            <person name="Bork P."/>
            <person name="Aranda M."/>
            <person name="Bao R."/>
            <person name="Beermann A."/>
            <person name="Berns N."/>
            <person name="Bolognesi R."/>
            <person name="Bonneton F."/>
            <person name="Bopp D."/>
            <person name="Brown S.J."/>
            <person name="Bucher G."/>
            <person name="Butts T."/>
            <person name="Chaumot A."/>
            <person name="Denell R.E."/>
            <person name="Ferrier D.E."/>
            <person name="Friedrich M."/>
            <person name="Gordon C.M."/>
            <person name="Jindra M."/>
            <person name="Klingler M."/>
            <person name="Lan Q."/>
            <person name="Lattorff H.M."/>
            <person name="Laudet V."/>
            <person name="von Levetsow C."/>
            <person name="Liu Z."/>
            <person name="Lutz R."/>
            <person name="Lynch J.A."/>
            <person name="da Fonseca R.N."/>
            <person name="Posnien N."/>
            <person name="Reuter R."/>
            <person name="Roth S."/>
            <person name="Savard J."/>
            <person name="Schinko J.B."/>
            <person name="Schmitt C."/>
            <person name="Schoppmeier M."/>
            <person name="Schroder R."/>
            <person name="Shippy T.D."/>
            <person name="Simonnet F."/>
            <person name="Marques-Souza H."/>
            <person name="Tautz D."/>
            <person name="Tomoyasu Y."/>
            <person name="Trauner J."/>
            <person name="Van der Zee M."/>
            <person name="Vervoort M."/>
            <person name="Wittkopp N."/>
            <person name="Wimmer E.A."/>
            <person name="Yang X."/>
            <person name="Jones A.K."/>
            <person name="Sattelle D.B."/>
            <person name="Ebert P.R."/>
            <person name="Nelson D."/>
            <person name="Scott J.G."/>
            <person name="Beeman R.W."/>
            <person name="Muthukrishnan S."/>
            <person name="Kramer K.J."/>
            <person name="Arakane Y."/>
            <person name="Beeman R.W."/>
            <person name="Zhu Q."/>
            <person name="Hogenkamp D."/>
            <person name="Dixit R."/>
            <person name="Oppert B."/>
            <person name="Jiang H."/>
            <person name="Zou Z."/>
            <person name="Marshall J."/>
            <person name="Elpidina E."/>
            <person name="Vinokurov K."/>
            <person name="Oppert C."/>
            <person name="Zou Z."/>
            <person name="Evans J."/>
            <person name="Lu Z."/>
            <person name="Zhao P."/>
            <person name="Sumathipala N."/>
            <person name="Altincicek B."/>
            <person name="Vilcinskas A."/>
            <person name="Williams M."/>
            <person name="Hultmark D."/>
            <person name="Hetru C."/>
            <person name="Jiang H."/>
            <person name="Grimmelikhuijzen C.J."/>
            <person name="Hauser F."/>
            <person name="Cazzamali G."/>
            <person name="Williamson M."/>
            <person name="Park Y."/>
            <person name="Li B."/>
            <person name="Tanaka Y."/>
            <person name="Predel R."/>
            <person name="Neupert S."/>
            <person name="Schachtner J."/>
            <person name="Verleyen P."/>
            <person name="Raible F."/>
            <person name="Bork P."/>
            <person name="Friedrich M."/>
            <person name="Walden K.K."/>
            <person name="Robertson H.M."/>
            <person name="Angeli S."/>
            <person name="Foret S."/>
            <person name="Bucher G."/>
            <person name="Schuetz S."/>
            <person name="Maleszka R."/>
            <person name="Wimmer E.A."/>
            <person name="Beeman R.W."/>
            <person name="Lorenzen M."/>
            <person name="Tomoyasu Y."/>
            <person name="Miller S.C."/>
            <person name="Grossmann D."/>
            <person name="Bucher G."/>
        </authorList>
    </citation>
    <scope>NUCLEOTIDE SEQUENCE [LARGE SCALE GENOMIC DNA]</scope>
    <source>
        <strain evidence="2 3">Georgia GA2</strain>
    </source>
</reference>